<dbReference type="GO" id="GO:0000287">
    <property type="term" value="F:magnesium ion binding"/>
    <property type="evidence" value="ECO:0007669"/>
    <property type="project" value="UniProtKB-UniRule"/>
</dbReference>
<dbReference type="SUPFAM" id="SSF50249">
    <property type="entry name" value="Nucleic acid-binding proteins"/>
    <property type="match status" value="1"/>
</dbReference>
<keyword evidence="6 8" id="KW-0030">Aminoacyl-tRNA synthetase</keyword>
<evidence type="ECO:0000259" key="11">
    <source>
        <dbReference type="PROSITE" id="PS50862"/>
    </source>
</evidence>
<keyword evidence="8" id="KW-0648">Protein biosynthesis</keyword>
<feature type="binding site" evidence="8">
    <location>
        <position position="475"/>
    </location>
    <ligand>
        <name>Mg(2+)</name>
        <dbReference type="ChEBI" id="CHEBI:18420"/>
        <label>1</label>
    </ligand>
</feature>
<evidence type="ECO:0000256" key="4">
    <source>
        <dbReference type="ARBA" id="ARBA00022741"/>
    </source>
</evidence>
<comment type="subunit">
    <text evidence="8">Homodimer.</text>
</comment>
<dbReference type="GO" id="GO:0000049">
    <property type="term" value="F:tRNA binding"/>
    <property type="evidence" value="ECO:0007669"/>
    <property type="project" value="TreeGrafter"/>
</dbReference>
<feature type="binding site" evidence="8">
    <location>
        <position position="475"/>
    </location>
    <ligand>
        <name>Mg(2+)</name>
        <dbReference type="ChEBI" id="CHEBI:18420"/>
        <label>2</label>
    </ligand>
</feature>
<accession>A0A6N7Q516</accession>
<dbReference type="InterPro" id="IPR004364">
    <property type="entry name" value="Aa-tRNA-synt_II"/>
</dbReference>
<sequence length="561" mass="62441">MGAQLGSSERSPQTSKGAAPAGEHAEETLIAVRKAKAAKLRERAENPFANDVTSGEPLVDLASARARFEGAKNAAGRYDAEKVAPEPLRIAGRVLFLRQMGGVSFVRLRDRTGELQLYCDEAVLGEAYARLHEEIDLGDIIEASGTAMATQKGELSVKATSFRLLTKAYRPLPTKTSFKDVEARYRMRYVDLVANREVATVFRARTFIVSALRRFFDGQGFLEVETPTMHTIIGGAAAKPFKTHHNTLDMELFMRIAPELYLKRLVVGGFERVYEIARCYRNEGLSTRHNPEFTMLEYYQAYATYETLMDQTEAMLRAVDEALAQVLPEEHATWAKARTWSFEKFVRVPMAKAIENALSRSGLPPEVATNVAADDAPIKAWAKAAKEKKREIDWANFRAGMKKCDSEGERVFCAYEYLAEPFLTADYRTSPGGDGSKSLPVFIIDYPFEVSPLARKKDGNGSLVDRFELFVDGRELCNAFSELNDPEDQDARFRAQVEKKAKGAEETMDYDADYVRALEYGMPPTAGFGMGVDRLTMLLTGAASIRDVILFPLLRPEASGS</sequence>
<evidence type="ECO:0000256" key="7">
    <source>
        <dbReference type="ARBA" id="ARBA00048573"/>
    </source>
</evidence>
<dbReference type="GO" id="GO:0004824">
    <property type="term" value="F:lysine-tRNA ligase activity"/>
    <property type="evidence" value="ECO:0007669"/>
    <property type="project" value="UniProtKB-UniRule"/>
</dbReference>
<comment type="caution">
    <text evidence="12">The sequence shown here is derived from an EMBL/GenBank/DDBJ whole genome shotgun (WGS) entry which is preliminary data.</text>
</comment>
<feature type="compositionally biased region" description="Polar residues" evidence="10">
    <location>
        <begin position="1"/>
        <end position="16"/>
    </location>
</feature>
<dbReference type="InterPro" id="IPR018149">
    <property type="entry name" value="Lys-tRNA-synth_II_C"/>
</dbReference>
<evidence type="ECO:0000256" key="2">
    <source>
        <dbReference type="ARBA" id="ARBA00022598"/>
    </source>
</evidence>
<dbReference type="PRINTS" id="PR00982">
    <property type="entry name" value="TRNASYNTHLYS"/>
</dbReference>
<dbReference type="InterPro" id="IPR012340">
    <property type="entry name" value="NA-bd_OB-fold"/>
</dbReference>
<comment type="subcellular location">
    <subcellularLocation>
        <location evidence="8">Cytoplasm</location>
    </subcellularLocation>
</comment>
<dbReference type="Pfam" id="PF01336">
    <property type="entry name" value="tRNA_anti-codon"/>
    <property type="match status" value="1"/>
</dbReference>
<dbReference type="PROSITE" id="PS50862">
    <property type="entry name" value="AA_TRNA_LIGASE_II"/>
    <property type="match status" value="1"/>
</dbReference>
<dbReference type="Gene3D" id="2.40.50.140">
    <property type="entry name" value="Nucleic acid-binding proteins"/>
    <property type="match status" value="1"/>
</dbReference>
<dbReference type="NCBIfam" id="TIGR00499">
    <property type="entry name" value="lysS_bact"/>
    <property type="match status" value="1"/>
</dbReference>
<evidence type="ECO:0000256" key="9">
    <source>
        <dbReference type="RuleBase" id="RU000336"/>
    </source>
</evidence>
<gene>
    <name evidence="8 12" type="primary">lysS</name>
    <name evidence="12" type="ORF">GF068_29070</name>
</gene>
<evidence type="ECO:0000256" key="10">
    <source>
        <dbReference type="SAM" id="MobiDB-lite"/>
    </source>
</evidence>
<name>A0A6N7Q516_9BACT</name>
<dbReference type="PANTHER" id="PTHR42918:SF15">
    <property type="entry name" value="LYSINE--TRNA LIGASE, CHLOROPLASTIC_MITOCHONDRIAL"/>
    <property type="match status" value="1"/>
</dbReference>
<dbReference type="OrthoDB" id="9801152at2"/>
<keyword evidence="4 8" id="KW-0547">Nucleotide-binding</keyword>
<dbReference type="AlphaFoldDB" id="A0A6N7Q516"/>
<dbReference type="EC" id="6.1.1.6" evidence="8"/>
<dbReference type="Gene3D" id="3.30.930.10">
    <property type="entry name" value="Bira Bifunctional Protein, Domain 2"/>
    <property type="match status" value="1"/>
</dbReference>
<evidence type="ECO:0000256" key="6">
    <source>
        <dbReference type="ARBA" id="ARBA00023146"/>
    </source>
</evidence>
<proteinExistence type="inferred from homology"/>
<dbReference type="InterPro" id="IPR044136">
    <property type="entry name" value="Lys-tRNA-ligase_II_N"/>
</dbReference>
<feature type="binding site" evidence="8">
    <location>
        <position position="468"/>
    </location>
    <ligand>
        <name>Mg(2+)</name>
        <dbReference type="ChEBI" id="CHEBI:18420"/>
        <label>1</label>
    </ligand>
</feature>
<evidence type="ECO:0000256" key="1">
    <source>
        <dbReference type="ARBA" id="ARBA00008226"/>
    </source>
</evidence>
<evidence type="ECO:0000313" key="13">
    <source>
        <dbReference type="Proteomes" id="UP000440224"/>
    </source>
</evidence>
<dbReference type="EMBL" id="WJIE01000009">
    <property type="protein sequence ID" value="MRG95941.1"/>
    <property type="molecule type" value="Genomic_DNA"/>
</dbReference>
<keyword evidence="13" id="KW-1185">Reference proteome</keyword>
<protein>
    <recommendedName>
        <fullName evidence="8">Lysine--tRNA ligase</fullName>
        <ecNumber evidence="8">6.1.1.6</ecNumber>
    </recommendedName>
    <alternativeName>
        <fullName evidence="8">Lysyl-tRNA synthetase</fullName>
        <shortName evidence="8">LysRS</shortName>
    </alternativeName>
</protein>
<keyword evidence="2 8" id="KW-0436">Ligase</keyword>
<dbReference type="Proteomes" id="UP000440224">
    <property type="component" value="Unassembled WGS sequence"/>
</dbReference>
<dbReference type="PANTHER" id="PTHR42918">
    <property type="entry name" value="LYSYL-TRNA SYNTHETASE"/>
    <property type="match status" value="1"/>
</dbReference>
<evidence type="ECO:0000256" key="8">
    <source>
        <dbReference type="HAMAP-Rule" id="MF_00252"/>
    </source>
</evidence>
<dbReference type="GO" id="GO:0006430">
    <property type="term" value="P:lysyl-tRNA aminoacylation"/>
    <property type="evidence" value="ECO:0007669"/>
    <property type="project" value="UniProtKB-UniRule"/>
</dbReference>
<dbReference type="GO" id="GO:0005829">
    <property type="term" value="C:cytosol"/>
    <property type="evidence" value="ECO:0007669"/>
    <property type="project" value="TreeGrafter"/>
</dbReference>
<dbReference type="InterPro" id="IPR006195">
    <property type="entry name" value="aa-tRNA-synth_II"/>
</dbReference>
<comment type="cofactor">
    <cofactor evidence="8 9">
        <name>Mg(2+)</name>
        <dbReference type="ChEBI" id="CHEBI:18420"/>
    </cofactor>
    <text evidence="8 9">Binds 3 Mg(2+) ions per subunit.</text>
</comment>
<evidence type="ECO:0000256" key="3">
    <source>
        <dbReference type="ARBA" id="ARBA00022723"/>
    </source>
</evidence>
<dbReference type="SUPFAM" id="SSF55681">
    <property type="entry name" value="Class II aaRS and biotin synthetases"/>
    <property type="match status" value="1"/>
</dbReference>
<keyword evidence="8" id="KW-0963">Cytoplasm</keyword>
<evidence type="ECO:0000256" key="5">
    <source>
        <dbReference type="ARBA" id="ARBA00022840"/>
    </source>
</evidence>
<dbReference type="InterPro" id="IPR004365">
    <property type="entry name" value="NA-bd_OB_tRNA"/>
</dbReference>
<organism evidence="12 13">
    <name type="scientific">Polyangium spumosum</name>
    <dbReference type="NCBI Taxonomy" id="889282"/>
    <lineage>
        <taxon>Bacteria</taxon>
        <taxon>Pseudomonadati</taxon>
        <taxon>Myxococcota</taxon>
        <taxon>Polyangia</taxon>
        <taxon>Polyangiales</taxon>
        <taxon>Polyangiaceae</taxon>
        <taxon>Polyangium</taxon>
    </lineage>
</organism>
<dbReference type="CDD" id="cd04322">
    <property type="entry name" value="LysRS_N"/>
    <property type="match status" value="1"/>
</dbReference>
<evidence type="ECO:0000313" key="12">
    <source>
        <dbReference type="EMBL" id="MRG95941.1"/>
    </source>
</evidence>
<comment type="similarity">
    <text evidence="1 8">Belongs to the class-II aminoacyl-tRNA synthetase family.</text>
</comment>
<comment type="catalytic activity">
    <reaction evidence="7 8 9">
        <text>tRNA(Lys) + L-lysine + ATP = L-lysyl-tRNA(Lys) + AMP + diphosphate</text>
        <dbReference type="Rhea" id="RHEA:20792"/>
        <dbReference type="Rhea" id="RHEA-COMP:9696"/>
        <dbReference type="Rhea" id="RHEA-COMP:9697"/>
        <dbReference type="ChEBI" id="CHEBI:30616"/>
        <dbReference type="ChEBI" id="CHEBI:32551"/>
        <dbReference type="ChEBI" id="CHEBI:33019"/>
        <dbReference type="ChEBI" id="CHEBI:78442"/>
        <dbReference type="ChEBI" id="CHEBI:78529"/>
        <dbReference type="ChEBI" id="CHEBI:456215"/>
        <dbReference type="EC" id="6.1.1.6"/>
    </reaction>
</comment>
<dbReference type="HAMAP" id="MF_00252">
    <property type="entry name" value="Lys_tRNA_synth_class2"/>
    <property type="match status" value="1"/>
</dbReference>
<reference evidence="12 13" key="1">
    <citation type="submission" date="2019-10" db="EMBL/GenBank/DDBJ databases">
        <title>A soil myxobacterium in the family Polyangiaceae.</title>
        <authorList>
            <person name="Li Y."/>
            <person name="Wang J."/>
        </authorList>
    </citation>
    <scope>NUCLEOTIDE SEQUENCE [LARGE SCALE GENOMIC DNA]</scope>
    <source>
        <strain evidence="12 13">DSM 14734</strain>
    </source>
</reference>
<keyword evidence="8 9" id="KW-0460">Magnesium</keyword>
<keyword evidence="3 8" id="KW-0479">Metal-binding</keyword>
<keyword evidence="5 8" id="KW-0067">ATP-binding</keyword>
<dbReference type="InterPro" id="IPR045864">
    <property type="entry name" value="aa-tRNA-synth_II/BPL/LPL"/>
</dbReference>
<dbReference type="InterPro" id="IPR002313">
    <property type="entry name" value="Lys-tRNA-ligase_II"/>
</dbReference>
<feature type="domain" description="Aminoacyl-transfer RNA synthetases class-II family profile" evidence="11">
    <location>
        <begin position="202"/>
        <end position="556"/>
    </location>
</feature>
<feature type="region of interest" description="Disordered" evidence="10">
    <location>
        <begin position="1"/>
        <end position="26"/>
    </location>
</feature>
<dbReference type="Pfam" id="PF00152">
    <property type="entry name" value="tRNA-synt_2"/>
    <property type="match status" value="1"/>
</dbReference>
<dbReference type="GO" id="GO:0005524">
    <property type="term" value="F:ATP binding"/>
    <property type="evidence" value="ECO:0007669"/>
    <property type="project" value="UniProtKB-UniRule"/>
</dbReference>